<dbReference type="AlphaFoldDB" id="A0A0B1PAC0"/>
<comment type="caution">
    <text evidence="1">The sequence shown here is derived from an EMBL/GenBank/DDBJ whole genome shotgun (WGS) entry which is preliminary data.</text>
</comment>
<sequence length="77" mass="8435">MCGQNIKSSPPHGQSKEDRRIMIRLAPDHKARKFGTFELRQTIQKLVPDSSLISDVWNVPSGVAILAPTPAKAATIL</sequence>
<proteinExistence type="predicted"/>
<name>A0A0B1PAC0_UNCNE</name>
<dbReference type="Proteomes" id="UP000030854">
    <property type="component" value="Unassembled WGS sequence"/>
</dbReference>
<evidence type="ECO:0000313" key="1">
    <source>
        <dbReference type="EMBL" id="KHJ34265.1"/>
    </source>
</evidence>
<dbReference type="EMBL" id="JNVN01000975">
    <property type="protein sequence ID" value="KHJ34265.1"/>
    <property type="molecule type" value="Genomic_DNA"/>
</dbReference>
<protein>
    <submittedName>
        <fullName evidence="1">Putative effector protein</fullName>
    </submittedName>
</protein>
<organism evidence="1 2">
    <name type="scientific">Uncinula necator</name>
    <name type="common">Grape powdery mildew</name>
    <dbReference type="NCBI Taxonomy" id="52586"/>
    <lineage>
        <taxon>Eukaryota</taxon>
        <taxon>Fungi</taxon>
        <taxon>Dikarya</taxon>
        <taxon>Ascomycota</taxon>
        <taxon>Pezizomycotina</taxon>
        <taxon>Leotiomycetes</taxon>
        <taxon>Erysiphales</taxon>
        <taxon>Erysiphaceae</taxon>
        <taxon>Erysiphe</taxon>
    </lineage>
</organism>
<reference evidence="1 2" key="1">
    <citation type="journal article" date="2014" name="BMC Genomics">
        <title>Adaptive genomic structural variation in the grape powdery mildew pathogen, Erysiphe necator.</title>
        <authorList>
            <person name="Jones L."/>
            <person name="Riaz S."/>
            <person name="Morales-Cruz A."/>
            <person name="Amrine K.C."/>
            <person name="McGuire B."/>
            <person name="Gubler W.D."/>
            <person name="Walker M.A."/>
            <person name="Cantu D."/>
        </authorList>
    </citation>
    <scope>NUCLEOTIDE SEQUENCE [LARGE SCALE GENOMIC DNA]</scope>
    <source>
        <strain evidence="2">c</strain>
    </source>
</reference>
<gene>
    <name evidence="1" type="ORF">EV44_g4329</name>
</gene>
<dbReference type="HOGENOM" id="CLU_177979_0_0_1"/>
<evidence type="ECO:0000313" key="2">
    <source>
        <dbReference type="Proteomes" id="UP000030854"/>
    </source>
</evidence>
<accession>A0A0B1PAC0</accession>
<keyword evidence="2" id="KW-1185">Reference proteome</keyword>